<evidence type="ECO:0000256" key="1">
    <source>
        <dbReference type="SAM" id="MobiDB-lite"/>
    </source>
</evidence>
<dbReference type="STRING" id="243090.RB3337"/>
<dbReference type="AlphaFoldDB" id="Q7UUE8"/>
<dbReference type="InParanoid" id="Q7UUE8"/>
<sequence length="74" mass="8205">MEVSQHNLAGQHPDRIRRLGIRPGSTSIASAVWALAPVLLSSNRTERHNGLVNQHHKNAPTAKPNKRYPTKHAN</sequence>
<dbReference type="EnsemblBacteria" id="CAD73132">
    <property type="protein sequence ID" value="CAD73132"/>
    <property type="gene ID" value="RB3337"/>
</dbReference>
<gene>
    <name evidence="2" type="ordered locus">RB3337</name>
</gene>
<name>Q7UUE8_RHOBA</name>
<keyword evidence="3" id="KW-1185">Reference proteome</keyword>
<dbReference type="HOGENOM" id="CLU_2685364_0_0_0"/>
<dbReference type="EMBL" id="BX294138">
    <property type="protein sequence ID" value="CAD73132.1"/>
    <property type="molecule type" value="Genomic_DNA"/>
</dbReference>
<accession>Q7UUE8</accession>
<proteinExistence type="predicted"/>
<feature type="region of interest" description="Disordered" evidence="1">
    <location>
        <begin position="46"/>
        <end position="74"/>
    </location>
</feature>
<dbReference type="Proteomes" id="UP000001025">
    <property type="component" value="Chromosome"/>
</dbReference>
<reference evidence="2 3" key="1">
    <citation type="journal article" date="2003" name="Proc. Natl. Acad. Sci. U.S.A.">
        <title>Complete genome sequence of the marine planctomycete Pirellula sp. strain 1.</title>
        <authorList>
            <person name="Gloeckner F.O."/>
            <person name="Kube M."/>
            <person name="Bauer M."/>
            <person name="Teeling H."/>
            <person name="Lombardot T."/>
            <person name="Ludwig W."/>
            <person name="Gade D."/>
            <person name="Beck A."/>
            <person name="Borzym K."/>
            <person name="Heitmann K."/>
            <person name="Rabus R."/>
            <person name="Schlesner H."/>
            <person name="Amann R."/>
            <person name="Reinhardt R."/>
        </authorList>
    </citation>
    <scope>NUCLEOTIDE SEQUENCE [LARGE SCALE GENOMIC DNA]</scope>
    <source>
        <strain evidence="3">DSM 10527 / NCIMB 13988 / SH1</strain>
    </source>
</reference>
<evidence type="ECO:0000313" key="3">
    <source>
        <dbReference type="Proteomes" id="UP000001025"/>
    </source>
</evidence>
<evidence type="ECO:0000313" key="2">
    <source>
        <dbReference type="EMBL" id="CAD73132.1"/>
    </source>
</evidence>
<protein>
    <submittedName>
        <fullName evidence="2">Uncharacterized protein</fullName>
    </submittedName>
</protein>
<organism evidence="2 3">
    <name type="scientific">Rhodopirellula baltica (strain DSM 10527 / NCIMB 13988 / SH1)</name>
    <dbReference type="NCBI Taxonomy" id="243090"/>
    <lineage>
        <taxon>Bacteria</taxon>
        <taxon>Pseudomonadati</taxon>
        <taxon>Planctomycetota</taxon>
        <taxon>Planctomycetia</taxon>
        <taxon>Pirellulales</taxon>
        <taxon>Pirellulaceae</taxon>
        <taxon>Rhodopirellula</taxon>
    </lineage>
</organism>
<feature type="compositionally biased region" description="Basic residues" evidence="1">
    <location>
        <begin position="54"/>
        <end position="74"/>
    </location>
</feature>
<dbReference type="KEGG" id="rba:RB3337"/>